<dbReference type="STRING" id="1220583.GOACH_06_01370"/>
<dbReference type="InterPro" id="IPR049704">
    <property type="entry name" value="Aminotrans_3_PPA_site"/>
</dbReference>
<dbReference type="GO" id="GO:0030170">
    <property type="term" value="F:pyridoxal phosphate binding"/>
    <property type="evidence" value="ECO:0007669"/>
    <property type="project" value="InterPro"/>
</dbReference>
<dbReference type="Gene3D" id="3.40.640.10">
    <property type="entry name" value="Type I PLP-dependent aspartate aminotransferase-like (Major domain)"/>
    <property type="match status" value="1"/>
</dbReference>
<proteinExistence type="inferred from homology"/>
<dbReference type="Gene3D" id="3.90.1150.10">
    <property type="entry name" value="Aspartate Aminotransferase, domain 1"/>
    <property type="match status" value="1"/>
</dbReference>
<dbReference type="PANTHER" id="PTHR43094">
    <property type="entry name" value="AMINOTRANSFERASE"/>
    <property type="match status" value="1"/>
</dbReference>
<dbReference type="GO" id="GO:0008483">
    <property type="term" value="F:transaminase activity"/>
    <property type="evidence" value="ECO:0007669"/>
    <property type="project" value="UniProtKB-KW"/>
</dbReference>
<dbReference type="AlphaFoldDB" id="L7KID6"/>
<comment type="similarity">
    <text evidence="1 5">Belongs to the class-III pyridoxal-phosphate-dependent aminotransferase family.</text>
</comment>
<dbReference type="CDD" id="cd00610">
    <property type="entry name" value="OAT_like"/>
    <property type="match status" value="1"/>
</dbReference>
<evidence type="ECO:0000256" key="1">
    <source>
        <dbReference type="ARBA" id="ARBA00008954"/>
    </source>
</evidence>
<evidence type="ECO:0000256" key="3">
    <source>
        <dbReference type="ARBA" id="ARBA00022679"/>
    </source>
</evidence>
<sequence>MTASTTESLGQRSAAHLWGHFSRHGDEITPPVITRGEGARIFDDRGRSYLDGLAGLFVVQVGHGRDELAEAAAKQAKELAFFPLWSYATPPAIELAERLAANAPGDLNRVFFTSGGGEAVESAWKLAKQYFKLTGKPMKHKVISRSIAYHGTPQGALAITGIPDLKKMFEPLTPGGFRAPNTNIYRAPDEELAADPKKFGRWAADRIAEAIEFEGPDTVAAVFLEPVQNAGGCFPPPPGYFERVREICDEYDVLLVSDEVICAFGRIGSMFACQDFGYTPDIITCAKGMTSGYSPIGAMIASERLFEPFNDNTTTFAHGYTFGGHPVSSAVALANLDIFEREGLNDHVKSTAPAFRSTLEKLYDLPIVGDVRGEGFFYGIELVKDKTTKETFTEAESERILRGFLSTALFDAGLYCRADDRGDPVIQLAPPLICGQAEFDEIEQILRGVLTEAYALL</sequence>
<dbReference type="InterPro" id="IPR015422">
    <property type="entry name" value="PyrdxlP-dep_Trfase_small"/>
</dbReference>
<dbReference type="InterPro" id="IPR015424">
    <property type="entry name" value="PyrdxlP-dep_Trfase"/>
</dbReference>
<dbReference type="SUPFAM" id="SSF53383">
    <property type="entry name" value="PLP-dependent transferases"/>
    <property type="match status" value="1"/>
</dbReference>
<keyword evidence="2 6" id="KW-0032">Aminotransferase</keyword>
<comment type="caution">
    <text evidence="6">The sequence shown here is derived from an EMBL/GenBank/DDBJ whole genome shotgun (WGS) entry which is preliminary data.</text>
</comment>
<organism evidence="6 7">
    <name type="scientific">Gordonia aichiensis NBRC 108223</name>
    <dbReference type="NCBI Taxonomy" id="1220583"/>
    <lineage>
        <taxon>Bacteria</taxon>
        <taxon>Bacillati</taxon>
        <taxon>Actinomycetota</taxon>
        <taxon>Actinomycetes</taxon>
        <taxon>Mycobacteriales</taxon>
        <taxon>Gordoniaceae</taxon>
        <taxon>Gordonia</taxon>
    </lineage>
</organism>
<reference evidence="6 7" key="1">
    <citation type="submission" date="2012-12" db="EMBL/GenBank/DDBJ databases">
        <title>Whole genome shotgun sequence of Gordonia aichiensis NBRC 108223.</title>
        <authorList>
            <person name="Isaki-Nakamura S."/>
            <person name="Hosoyama A."/>
            <person name="Tsuchikane K."/>
            <person name="Ando Y."/>
            <person name="Baba S."/>
            <person name="Ohji S."/>
            <person name="Hamada M."/>
            <person name="Tamura T."/>
            <person name="Yamazoe A."/>
            <person name="Yamazaki S."/>
            <person name="Fujita N."/>
        </authorList>
    </citation>
    <scope>NUCLEOTIDE SEQUENCE [LARGE SCALE GENOMIC DNA]</scope>
    <source>
        <strain evidence="6 7">NBRC 108223</strain>
    </source>
</reference>
<dbReference type="Pfam" id="PF00202">
    <property type="entry name" value="Aminotran_3"/>
    <property type="match status" value="1"/>
</dbReference>
<dbReference type="InterPro" id="IPR015421">
    <property type="entry name" value="PyrdxlP-dep_Trfase_major"/>
</dbReference>
<dbReference type="FunFam" id="3.40.640.10:FF:000014">
    <property type="entry name" value="Adenosylmethionine-8-amino-7-oxononanoate aminotransferase, probable"/>
    <property type="match status" value="1"/>
</dbReference>
<protein>
    <submittedName>
        <fullName evidence="6">Putative aminotransferase</fullName>
    </submittedName>
</protein>
<name>L7KID6_9ACTN</name>
<evidence type="ECO:0000256" key="4">
    <source>
        <dbReference type="ARBA" id="ARBA00022898"/>
    </source>
</evidence>
<evidence type="ECO:0000313" key="6">
    <source>
        <dbReference type="EMBL" id="GAC48640.1"/>
    </source>
</evidence>
<dbReference type="EMBL" id="BANR01000006">
    <property type="protein sequence ID" value="GAC48640.1"/>
    <property type="molecule type" value="Genomic_DNA"/>
</dbReference>
<dbReference type="InterPro" id="IPR005814">
    <property type="entry name" value="Aminotrans_3"/>
</dbReference>
<evidence type="ECO:0000256" key="5">
    <source>
        <dbReference type="RuleBase" id="RU003560"/>
    </source>
</evidence>
<keyword evidence="7" id="KW-1185">Reference proteome</keyword>
<accession>L7KID6</accession>
<dbReference type="NCBIfam" id="NF005102">
    <property type="entry name" value="PRK06541.1"/>
    <property type="match status" value="1"/>
</dbReference>
<evidence type="ECO:0000256" key="2">
    <source>
        <dbReference type="ARBA" id="ARBA00022576"/>
    </source>
</evidence>
<dbReference type="OrthoDB" id="9801834at2"/>
<keyword evidence="4 5" id="KW-0663">Pyridoxal phosphate</keyword>
<dbReference type="Proteomes" id="UP000010988">
    <property type="component" value="Unassembled WGS sequence"/>
</dbReference>
<gene>
    <name evidence="6" type="ORF">GOACH_06_01370</name>
</gene>
<dbReference type="PROSITE" id="PS00600">
    <property type="entry name" value="AA_TRANSFER_CLASS_3"/>
    <property type="match status" value="1"/>
</dbReference>
<dbReference type="PANTHER" id="PTHR43094:SF1">
    <property type="entry name" value="AMINOTRANSFERASE CLASS-III"/>
    <property type="match status" value="1"/>
</dbReference>
<keyword evidence="3 6" id="KW-0808">Transferase</keyword>
<evidence type="ECO:0000313" key="7">
    <source>
        <dbReference type="Proteomes" id="UP000010988"/>
    </source>
</evidence>
<dbReference type="RefSeq" id="WP_005174050.1">
    <property type="nucleotide sequence ID" value="NZ_BANR01000006.1"/>
</dbReference>
<dbReference type="eggNOG" id="COG0161">
    <property type="taxonomic scope" value="Bacteria"/>
</dbReference>